<evidence type="ECO:0000256" key="9">
    <source>
        <dbReference type="ARBA" id="ARBA00023098"/>
    </source>
</evidence>
<evidence type="ECO:0000256" key="6">
    <source>
        <dbReference type="ARBA" id="ARBA00022692"/>
    </source>
</evidence>
<evidence type="ECO:0000256" key="1">
    <source>
        <dbReference type="ARBA" id="ARBA00004141"/>
    </source>
</evidence>
<dbReference type="EC" id="4.2.1.134" evidence="4 13"/>
<dbReference type="GO" id="GO:0005789">
    <property type="term" value="C:endoplasmic reticulum membrane"/>
    <property type="evidence" value="ECO:0007669"/>
    <property type="project" value="UniProtKB-SubCell"/>
</dbReference>
<keyword evidence="5 13" id="KW-0444">Lipid biosynthesis</keyword>
<feature type="transmembrane region" description="Helical" evidence="13">
    <location>
        <begin position="108"/>
        <end position="130"/>
    </location>
</feature>
<evidence type="ECO:0000256" key="13">
    <source>
        <dbReference type="RuleBase" id="RU363109"/>
    </source>
</evidence>
<accession>A0AA89AM52</accession>
<dbReference type="PANTHER" id="PTHR11035">
    <property type="entry name" value="VERY-LONG-CHAIN (3R)-3-HYDROXYACYL-COA DEHYDRATASE"/>
    <property type="match status" value="1"/>
</dbReference>
<evidence type="ECO:0000256" key="12">
    <source>
        <dbReference type="ARBA" id="ARBA00023239"/>
    </source>
</evidence>
<evidence type="ECO:0000256" key="5">
    <source>
        <dbReference type="ARBA" id="ARBA00022516"/>
    </source>
</evidence>
<evidence type="ECO:0000313" key="15">
    <source>
        <dbReference type="EMBL" id="KAK3007635.1"/>
    </source>
</evidence>
<sequence length="133" mass="14135">MAEAAAVTTPTPLAATSSSSSSSFKGRETPAARIPPILTLTDARAPGTTEHIPRRHDLLERGLLQAVAFLEVIHGAIGVVPGGMLLPLMQWGGRTHFLFAIVRRIHEVLTSVTIPFVIALHLTILGNTAMKAI</sequence>
<proteinExistence type="inferred from homology"/>
<name>A0AA89AM52_9ASTE</name>
<feature type="region of interest" description="Disordered" evidence="14">
    <location>
        <begin position="1"/>
        <end position="34"/>
    </location>
</feature>
<protein>
    <recommendedName>
        <fullName evidence="4 13">Very-long-chain (3R)-3-hydroxyacyl-CoA dehydratase</fullName>
        <ecNumber evidence="4 13">4.2.1.134</ecNumber>
    </recommendedName>
</protein>
<comment type="caution">
    <text evidence="15">The sequence shown here is derived from an EMBL/GenBank/DDBJ whole genome shotgun (WGS) entry which is preliminary data.</text>
</comment>
<comment type="catalytic activity">
    <reaction evidence="13">
        <text>a very-long-chain (3R)-3-hydroxyacyl-CoA = a very-long-chain (2E)-enoyl-CoA + H2O</text>
        <dbReference type="Rhea" id="RHEA:45812"/>
        <dbReference type="ChEBI" id="CHEBI:15377"/>
        <dbReference type="ChEBI" id="CHEBI:83728"/>
        <dbReference type="ChEBI" id="CHEBI:85440"/>
        <dbReference type="EC" id="4.2.1.134"/>
    </reaction>
</comment>
<keyword evidence="9 13" id="KW-0443">Lipid metabolism</keyword>
<gene>
    <name evidence="15" type="ORF">RJ639_015346</name>
</gene>
<feature type="compositionally biased region" description="Low complexity" evidence="14">
    <location>
        <begin position="1"/>
        <end position="23"/>
    </location>
</feature>
<evidence type="ECO:0000256" key="7">
    <source>
        <dbReference type="ARBA" id="ARBA00022832"/>
    </source>
</evidence>
<dbReference type="AlphaFoldDB" id="A0AA89AM52"/>
<keyword evidence="8 13" id="KW-1133">Transmembrane helix</keyword>
<dbReference type="Pfam" id="PF04387">
    <property type="entry name" value="PTPLA"/>
    <property type="match status" value="1"/>
</dbReference>
<evidence type="ECO:0000256" key="3">
    <source>
        <dbReference type="ARBA" id="ARBA00007811"/>
    </source>
</evidence>
<dbReference type="GO" id="GO:0042761">
    <property type="term" value="P:very long-chain fatty acid biosynthetic process"/>
    <property type="evidence" value="ECO:0007669"/>
    <property type="project" value="TreeGrafter"/>
</dbReference>
<evidence type="ECO:0000256" key="2">
    <source>
        <dbReference type="ARBA" id="ARBA00005194"/>
    </source>
</evidence>
<comment type="pathway">
    <text evidence="2 13">Lipid metabolism; fatty acid biosynthesis.</text>
</comment>
<evidence type="ECO:0000256" key="4">
    <source>
        <dbReference type="ARBA" id="ARBA00013122"/>
    </source>
</evidence>
<dbReference type="GO" id="GO:0102158">
    <property type="term" value="F:very-long-chain (3R)-3-hydroxyacyl-CoA dehydratase activity"/>
    <property type="evidence" value="ECO:0007669"/>
    <property type="project" value="UniProtKB-EC"/>
</dbReference>
<dbReference type="EMBL" id="JAVXUP010001841">
    <property type="protein sequence ID" value="KAK3007635.1"/>
    <property type="molecule type" value="Genomic_DNA"/>
</dbReference>
<feature type="transmembrane region" description="Helical" evidence="13">
    <location>
        <begin position="63"/>
        <end position="88"/>
    </location>
</feature>
<dbReference type="PANTHER" id="PTHR11035:SF35">
    <property type="entry name" value="VERY-LONG-CHAIN (3R)-3-HYDROXYACYL-COA DEHYDRATASE"/>
    <property type="match status" value="1"/>
</dbReference>
<evidence type="ECO:0000256" key="10">
    <source>
        <dbReference type="ARBA" id="ARBA00023136"/>
    </source>
</evidence>
<organism evidence="15 16">
    <name type="scientific">Escallonia herrerae</name>
    <dbReference type="NCBI Taxonomy" id="1293975"/>
    <lineage>
        <taxon>Eukaryota</taxon>
        <taxon>Viridiplantae</taxon>
        <taxon>Streptophyta</taxon>
        <taxon>Embryophyta</taxon>
        <taxon>Tracheophyta</taxon>
        <taxon>Spermatophyta</taxon>
        <taxon>Magnoliopsida</taxon>
        <taxon>eudicotyledons</taxon>
        <taxon>Gunneridae</taxon>
        <taxon>Pentapetalae</taxon>
        <taxon>asterids</taxon>
        <taxon>campanulids</taxon>
        <taxon>Escalloniales</taxon>
        <taxon>Escalloniaceae</taxon>
        <taxon>Escallonia</taxon>
    </lineage>
</organism>
<comment type="function">
    <text evidence="13">Catalyzes the third of the four reactions of the long-chain fatty acids elongation cycle. This endoplasmic reticulum-bound enzymatic process, allows the addition of two carbons to the chain of long- and very long-chain fatty acids/VLCFAs per cycle. This enzyme catalyzes the dehydration of the 3-hydroxyacyl-CoA intermediate into trans-2,3-enoyl-CoA, within each cycle of fatty acid elongation. Thereby, it participates to the production of VLCFAs of different chain lengths that are involved in multiple biological processes as precursors of membrane lipids and lipid mediators.</text>
</comment>
<keyword evidence="6 13" id="KW-0812">Transmembrane</keyword>
<evidence type="ECO:0000313" key="16">
    <source>
        <dbReference type="Proteomes" id="UP001188597"/>
    </source>
</evidence>
<comment type="similarity">
    <text evidence="3 13">Belongs to the very long-chain fatty acids dehydratase HACD family.</text>
</comment>
<keyword evidence="7 13" id="KW-0276">Fatty acid metabolism</keyword>
<keyword evidence="13" id="KW-0256">Endoplasmic reticulum</keyword>
<keyword evidence="10 13" id="KW-0472">Membrane</keyword>
<keyword evidence="16" id="KW-1185">Reference proteome</keyword>
<comment type="caution">
    <text evidence="13">Lacks conserved residue(s) required for the propagation of feature annotation.</text>
</comment>
<evidence type="ECO:0000256" key="8">
    <source>
        <dbReference type="ARBA" id="ARBA00022989"/>
    </source>
</evidence>
<dbReference type="GO" id="GO:0030497">
    <property type="term" value="P:fatty acid elongation"/>
    <property type="evidence" value="ECO:0007669"/>
    <property type="project" value="TreeGrafter"/>
</dbReference>
<dbReference type="Proteomes" id="UP001188597">
    <property type="component" value="Unassembled WGS sequence"/>
</dbReference>
<keyword evidence="11 13" id="KW-0275">Fatty acid biosynthesis</keyword>
<reference evidence="15" key="1">
    <citation type="submission" date="2022-12" db="EMBL/GenBank/DDBJ databases">
        <title>Draft genome assemblies for two species of Escallonia (Escalloniales).</title>
        <authorList>
            <person name="Chanderbali A."/>
            <person name="Dervinis C."/>
            <person name="Anghel I."/>
            <person name="Soltis D."/>
            <person name="Soltis P."/>
            <person name="Zapata F."/>
        </authorList>
    </citation>
    <scope>NUCLEOTIDE SEQUENCE</scope>
    <source>
        <strain evidence="15">UCBG64.0493</strain>
        <tissue evidence="15">Leaf</tissue>
    </source>
</reference>
<evidence type="ECO:0000256" key="14">
    <source>
        <dbReference type="SAM" id="MobiDB-lite"/>
    </source>
</evidence>
<dbReference type="InterPro" id="IPR007482">
    <property type="entry name" value="Tyr_Pase-like_PTPLA"/>
</dbReference>
<evidence type="ECO:0000256" key="11">
    <source>
        <dbReference type="ARBA" id="ARBA00023160"/>
    </source>
</evidence>
<keyword evidence="12 13" id="KW-0456">Lyase</keyword>
<comment type="subcellular location">
    <subcellularLocation>
        <location evidence="13">Endoplasmic reticulum membrane</location>
        <topology evidence="13">Multi-pass membrane protein</topology>
    </subcellularLocation>
    <subcellularLocation>
        <location evidence="1">Membrane</location>
        <topology evidence="1">Multi-pass membrane protein</topology>
    </subcellularLocation>
</comment>
<dbReference type="GO" id="GO:0030148">
    <property type="term" value="P:sphingolipid biosynthetic process"/>
    <property type="evidence" value="ECO:0007669"/>
    <property type="project" value="TreeGrafter"/>
</dbReference>